<organism evidence="1 2">
    <name type="scientific">Bradyrhizobium erythrophlei</name>
    <dbReference type="NCBI Taxonomy" id="1437360"/>
    <lineage>
        <taxon>Bacteria</taxon>
        <taxon>Pseudomonadati</taxon>
        <taxon>Pseudomonadota</taxon>
        <taxon>Alphaproteobacteria</taxon>
        <taxon>Hyphomicrobiales</taxon>
        <taxon>Nitrobacteraceae</taxon>
        <taxon>Bradyrhizobium</taxon>
    </lineage>
</organism>
<dbReference type="EMBL" id="LT670817">
    <property type="protein sequence ID" value="SHG46102.1"/>
    <property type="molecule type" value="Genomic_DNA"/>
</dbReference>
<evidence type="ECO:0000313" key="1">
    <source>
        <dbReference type="EMBL" id="SHG46102.1"/>
    </source>
</evidence>
<name>A0A1M5JZV1_9BRAD</name>
<dbReference type="AlphaFoldDB" id="A0A1M5JZV1"/>
<protein>
    <submittedName>
        <fullName evidence="1">Uncharacterized protein</fullName>
    </submittedName>
</protein>
<proteinExistence type="predicted"/>
<reference evidence="1 2" key="1">
    <citation type="submission" date="2016-11" db="EMBL/GenBank/DDBJ databases">
        <authorList>
            <person name="Jaros S."/>
            <person name="Januszkiewicz K."/>
            <person name="Wedrychowicz H."/>
        </authorList>
    </citation>
    <scope>NUCLEOTIDE SEQUENCE [LARGE SCALE GENOMIC DNA]</scope>
    <source>
        <strain evidence="1 2">GAS138</strain>
    </source>
</reference>
<gene>
    <name evidence="1" type="ORF">SAMN05443248_1633</name>
</gene>
<sequence>MTGKGTIAGDSNLTAVEQIKCDRKPNWSSDHAGLRLAVWFPKWPGLANRGEYERRDISFAISDAQDRVVAAGEFEEWAFFWLPEKYLKDDQHIGVPNLRHWCENEADAHDDNSYQAAHTVLRAWGPHERKTDETPFEFGSIVIFDRLRIEAGNVPQSGAVWVLIQKLIDRQFKGKQNCSAMILIKPFPLEYTGDVNSGNAAAFARRRDAMVRLYGARLGARLLDQRDRWLWIRTNDGLPEPRRERRKKAALR</sequence>
<dbReference type="Proteomes" id="UP000189796">
    <property type="component" value="Chromosome I"/>
</dbReference>
<accession>A0A1M5JZV1</accession>
<evidence type="ECO:0000313" key="2">
    <source>
        <dbReference type="Proteomes" id="UP000189796"/>
    </source>
</evidence>